<reference evidence="3" key="1">
    <citation type="submission" date="2020-05" db="EMBL/GenBank/DDBJ databases">
        <title>Mycena genomes resolve the evolution of fungal bioluminescence.</title>
        <authorList>
            <person name="Tsai I.J."/>
        </authorList>
    </citation>
    <scope>NUCLEOTIDE SEQUENCE</scope>
    <source>
        <strain evidence="3">CCC161011</strain>
    </source>
</reference>
<accession>A0A8H6Z7M8</accession>
<dbReference type="EMBL" id="JACAZI010000001">
    <property type="protein sequence ID" value="KAF7372362.1"/>
    <property type="molecule type" value="Genomic_DNA"/>
</dbReference>
<keyword evidence="2" id="KW-0732">Signal</keyword>
<protein>
    <submittedName>
        <fullName evidence="3">Uncharacterized protein</fullName>
    </submittedName>
</protein>
<dbReference type="Proteomes" id="UP000620124">
    <property type="component" value="Unassembled WGS sequence"/>
</dbReference>
<feature type="signal peptide" evidence="2">
    <location>
        <begin position="1"/>
        <end position="29"/>
    </location>
</feature>
<keyword evidence="4" id="KW-1185">Reference proteome</keyword>
<dbReference type="AlphaFoldDB" id="A0A8H6Z7M8"/>
<comment type="caution">
    <text evidence="3">The sequence shown here is derived from an EMBL/GenBank/DDBJ whole genome shotgun (WGS) entry which is preliminary data.</text>
</comment>
<sequence>MNSISGSSVMLCTTIFQFLTLSGLPMIRGITFPRRHQDFMRLCDTSDFEEPCTIVQIKDSQCYASPFQDQTSSVDPPNDDSWSCILYSDNKCTQSITTITGPISFNLSDPRNDHVNSFQCQESDPNSASPSSTIASDIASTSPSPNLSRRKQMSGT</sequence>
<name>A0A8H6Z7M8_9AGAR</name>
<evidence type="ECO:0000313" key="4">
    <source>
        <dbReference type="Proteomes" id="UP000620124"/>
    </source>
</evidence>
<feature type="chain" id="PRO_5034868475" evidence="2">
    <location>
        <begin position="30"/>
        <end position="156"/>
    </location>
</feature>
<organism evidence="3 4">
    <name type="scientific">Mycena venus</name>
    <dbReference type="NCBI Taxonomy" id="2733690"/>
    <lineage>
        <taxon>Eukaryota</taxon>
        <taxon>Fungi</taxon>
        <taxon>Dikarya</taxon>
        <taxon>Basidiomycota</taxon>
        <taxon>Agaricomycotina</taxon>
        <taxon>Agaricomycetes</taxon>
        <taxon>Agaricomycetidae</taxon>
        <taxon>Agaricales</taxon>
        <taxon>Marasmiineae</taxon>
        <taxon>Mycenaceae</taxon>
        <taxon>Mycena</taxon>
    </lineage>
</organism>
<gene>
    <name evidence="3" type="ORF">MVEN_00096500</name>
</gene>
<proteinExistence type="predicted"/>
<evidence type="ECO:0000313" key="3">
    <source>
        <dbReference type="EMBL" id="KAF7372362.1"/>
    </source>
</evidence>
<feature type="region of interest" description="Disordered" evidence="1">
    <location>
        <begin position="114"/>
        <end position="156"/>
    </location>
</feature>
<feature type="compositionally biased region" description="Low complexity" evidence="1">
    <location>
        <begin position="127"/>
        <end position="145"/>
    </location>
</feature>
<feature type="compositionally biased region" description="Polar residues" evidence="1">
    <location>
        <begin position="114"/>
        <end position="126"/>
    </location>
</feature>
<evidence type="ECO:0000256" key="1">
    <source>
        <dbReference type="SAM" id="MobiDB-lite"/>
    </source>
</evidence>
<evidence type="ECO:0000256" key="2">
    <source>
        <dbReference type="SAM" id="SignalP"/>
    </source>
</evidence>